<name>A0A8H6JTA7_9PEZI</name>
<reference evidence="1" key="1">
    <citation type="journal article" date="2020" name="Phytopathology">
        <title>Genome Sequence Resources of Colletotrichum truncatum, C. plurivorum, C. musicola, and C. sojae: Four Species Pathogenic to Soybean (Glycine max).</title>
        <authorList>
            <person name="Rogerio F."/>
            <person name="Boufleur T.R."/>
            <person name="Ciampi-Guillardi M."/>
            <person name="Sukno S.A."/>
            <person name="Thon M.R."/>
            <person name="Massola Junior N.S."/>
            <person name="Baroncelli R."/>
        </authorList>
    </citation>
    <scope>NUCLEOTIDE SEQUENCE</scope>
    <source>
        <strain evidence="1">LFN00145</strain>
    </source>
</reference>
<proteinExistence type="predicted"/>
<comment type="caution">
    <text evidence="1">The sequence shown here is derived from an EMBL/GenBank/DDBJ whole genome shotgun (WGS) entry which is preliminary data.</text>
</comment>
<protein>
    <submittedName>
        <fullName evidence="1">Uncharacterized protein</fullName>
    </submittedName>
</protein>
<evidence type="ECO:0000313" key="2">
    <source>
        <dbReference type="Proteomes" id="UP000654918"/>
    </source>
</evidence>
<sequence length="283" mass="31476">MQFQRPSMYAQSMSSAVTDTGESLVYQNTTLIDAEFANYFAIYNMRTKNLTWGPVAVELLFHWCVNITYEAEIKDNILSMRQTQSHTDRHLGKVDLPPEAPINVIGRNLSYFTSPADSGFTYPIFGVGAGIMESHLSRNWRGFTAGSDTNYFQSGSDILLSAPDNVLQQLEQTATEENRTLSDAEIREIWLKSVHGIAQNTATGLTNLVIARASTEPNVRDVVKSSTIAALFTVGAEEKETMTRRLLREGEIEMISAEKRRLALHGIAGKLHRRGSKWALGDA</sequence>
<dbReference type="EMBL" id="WIGO01000297">
    <property type="protein sequence ID" value="KAF6818785.1"/>
    <property type="molecule type" value="Genomic_DNA"/>
</dbReference>
<accession>A0A8H6JTA7</accession>
<evidence type="ECO:0000313" key="1">
    <source>
        <dbReference type="EMBL" id="KAF6818785.1"/>
    </source>
</evidence>
<dbReference type="Proteomes" id="UP000654918">
    <property type="component" value="Unassembled WGS sequence"/>
</dbReference>
<dbReference type="AlphaFoldDB" id="A0A8H6JTA7"/>
<keyword evidence="2" id="KW-1185">Reference proteome</keyword>
<organism evidence="1 2">
    <name type="scientific">Colletotrichum plurivorum</name>
    <dbReference type="NCBI Taxonomy" id="2175906"/>
    <lineage>
        <taxon>Eukaryota</taxon>
        <taxon>Fungi</taxon>
        <taxon>Dikarya</taxon>
        <taxon>Ascomycota</taxon>
        <taxon>Pezizomycotina</taxon>
        <taxon>Sordariomycetes</taxon>
        <taxon>Hypocreomycetidae</taxon>
        <taxon>Glomerellales</taxon>
        <taxon>Glomerellaceae</taxon>
        <taxon>Colletotrichum</taxon>
        <taxon>Colletotrichum orchidearum species complex</taxon>
    </lineage>
</organism>
<gene>
    <name evidence="1" type="ORF">CPLU01_13224</name>
</gene>